<keyword evidence="4" id="KW-1185">Reference proteome</keyword>
<dbReference type="RefSeq" id="WP_184402181.1">
    <property type="nucleotide sequence ID" value="NZ_JACHHJ010000001.1"/>
</dbReference>
<keyword evidence="2" id="KW-0812">Transmembrane</keyword>
<proteinExistence type="predicted"/>
<dbReference type="InterPro" id="IPR021338">
    <property type="entry name" value="DUF2953"/>
</dbReference>
<gene>
    <name evidence="3" type="ORF">HNR44_000102</name>
</gene>
<dbReference type="Proteomes" id="UP000568839">
    <property type="component" value="Unassembled WGS sequence"/>
</dbReference>
<evidence type="ECO:0000313" key="4">
    <source>
        <dbReference type="Proteomes" id="UP000568839"/>
    </source>
</evidence>
<accession>A0A841PVE9</accession>
<keyword evidence="2" id="KW-0472">Membrane</keyword>
<evidence type="ECO:0000256" key="1">
    <source>
        <dbReference type="SAM" id="MobiDB-lite"/>
    </source>
</evidence>
<keyword evidence="2" id="KW-1133">Transmembrane helix</keyword>
<evidence type="ECO:0000313" key="3">
    <source>
        <dbReference type="EMBL" id="MBB6448153.1"/>
    </source>
</evidence>
<protein>
    <recommendedName>
        <fullName evidence="5">DUF2953 domain-containing protein</fullName>
    </recommendedName>
</protein>
<name>A0A841PVE9_9BACL</name>
<evidence type="ECO:0008006" key="5">
    <source>
        <dbReference type="Google" id="ProtNLM"/>
    </source>
</evidence>
<dbReference type="Pfam" id="PF11167">
    <property type="entry name" value="DUF2953"/>
    <property type="match status" value="1"/>
</dbReference>
<reference evidence="3 4" key="1">
    <citation type="submission" date="2020-08" db="EMBL/GenBank/DDBJ databases">
        <title>Genomic Encyclopedia of Type Strains, Phase IV (KMG-IV): sequencing the most valuable type-strain genomes for metagenomic binning, comparative biology and taxonomic classification.</title>
        <authorList>
            <person name="Goeker M."/>
        </authorList>
    </citation>
    <scope>NUCLEOTIDE SEQUENCE [LARGE SCALE GENOMIC DNA]</scope>
    <source>
        <strain evidence="3 4">DSM 21769</strain>
    </source>
</reference>
<organism evidence="3 4">
    <name type="scientific">Geomicrobium halophilum</name>
    <dbReference type="NCBI Taxonomy" id="549000"/>
    <lineage>
        <taxon>Bacteria</taxon>
        <taxon>Bacillati</taxon>
        <taxon>Bacillota</taxon>
        <taxon>Bacilli</taxon>
        <taxon>Bacillales</taxon>
        <taxon>Geomicrobium</taxon>
    </lineage>
</organism>
<dbReference type="AlphaFoldDB" id="A0A841PVE9"/>
<evidence type="ECO:0000256" key="2">
    <source>
        <dbReference type="SAM" id="Phobius"/>
    </source>
</evidence>
<sequence>MYWVVIGLIIIVILLMLLFIRVTVHLSYIHQDQDDEGSLTVSIFGGLIKKKWTVPTIKIDDDSFSVDYEVYSSSVVRHKEETNKKQEKKGTPHDAENQKDKAQSALTHVVGLTKIIHRFLKKIHVREFQWETALGTGDAASTGTVSGLVWSGKSAVFALIATLMKVKHLPHLQVTPVFQASFFRTSLSCIVSFSLGNAIRALIQVLMHTRKTGNRPVKNNLKDRNVSKEA</sequence>
<feature type="region of interest" description="Disordered" evidence="1">
    <location>
        <begin position="79"/>
        <end position="102"/>
    </location>
</feature>
<comment type="caution">
    <text evidence="3">The sequence shown here is derived from an EMBL/GenBank/DDBJ whole genome shotgun (WGS) entry which is preliminary data.</text>
</comment>
<feature type="transmembrane region" description="Helical" evidence="2">
    <location>
        <begin position="6"/>
        <end position="24"/>
    </location>
</feature>
<dbReference type="EMBL" id="JACHHJ010000001">
    <property type="protein sequence ID" value="MBB6448153.1"/>
    <property type="molecule type" value="Genomic_DNA"/>
</dbReference>